<dbReference type="PANTHER" id="PTHR34128:SF2">
    <property type="entry name" value="CYTOCHROME C-TYPE BIOGENESIS PROTEIN CCME HOMOLOG, MITOCHONDRIAL"/>
    <property type="match status" value="1"/>
</dbReference>
<dbReference type="GO" id="GO:0017003">
    <property type="term" value="P:protein-heme linkage"/>
    <property type="evidence" value="ECO:0007669"/>
    <property type="project" value="UniProtKB-UniRule"/>
</dbReference>
<gene>
    <name evidence="12" type="primary">ccmE</name>
    <name evidence="12" type="synonym">cycJ</name>
    <name evidence="15" type="ordered locus">M5M_00260</name>
</gene>
<keyword evidence="9 12" id="KW-0408">Iron</keyword>
<dbReference type="FunFam" id="2.40.50.140:FF:000104">
    <property type="entry name" value="Cytochrome c-type biogenesis protein CcmE"/>
    <property type="match status" value="1"/>
</dbReference>
<comment type="function">
    <text evidence="11 12">Heme chaperone required for the biogenesis of c-type cytochromes. Transiently binds heme delivered by CcmC and transfers the heme to apo-cytochromes in a process facilitated by CcmF and CcmH.</text>
</comment>
<evidence type="ECO:0000256" key="14">
    <source>
        <dbReference type="SAM" id="Phobius"/>
    </source>
</evidence>
<accession>K4KE30</accession>
<dbReference type="InterPro" id="IPR004329">
    <property type="entry name" value="CcmE"/>
</dbReference>
<feature type="topological domain" description="Periplasmic" evidence="12">
    <location>
        <begin position="32"/>
        <end position="161"/>
    </location>
</feature>
<keyword evidence="16" id="KW-1185">Reference proteome</keyword>
<feature type="topological domain" description="Cytoplasmic" evidence="12">
    <location>
        <begin position="1"/>
        <end position="10"/>
    </location>
</feature>
<dbReference type="NCBIfam" id="NF009729">
    <property type="entry name" value="PRK13254.1-3"/>
    <property type="match status" value="1"/>
</dbReference>
<keyword evidence="2 12" id="KW-0997">Cell inner membrane</keyword>
<evidence type="ECO:0000256" key="1">
    <source>
        <dbReference type="ARBA" id="ARBA00022475"/>
    </source>
</evidence>
<dbReference type="STRING" id="1117647.M5M_00260"/>
<keyword evidence="8 12" id="KW-1133">Transmembrane helix</keyword>
<sequence>MAMHPVRKQRLIMVLFVVIFSSLAISLVVYSLRENINLFYPPEKLVNGEAPIDRTIRAGGCVVPGTVARDPESLKVSFAISDGIADVTVTYQGILPDLFAEGEAVVVNGQLHGDGSFEAREVLAKHDENYTPPEVAETMKKNAEAQGIEHQKACGVMNYGA</sequence>
<evidence type="ECO:0000256" key="11">
    <source>
        <dbReference type="ARBA" id="ARBA00056663"/>
    </source>
</evidence>
<evidence type="ECO:0000256" key="5">
    <source>
        <dbReference type="ARBA" id="ARBA00022723"/>
    </source>
</evidence>
<evidence type="ECO:0000256" key="3">
    <source>
        <dbReference type="ARBA" id="ARBA00022617"/>
    </source>
</evidence>
<dbReference type="HAMAP" id="MF_01959">
    <property type="entry name" value="CcmE"/>
    <property type="match status" value="1"/>
</dbReference>
<evidence type="ECO:0000313" key="16">
    <source>
        <dbReference type="Proteomes" id="UP000000466"/>
    </source>
</evidence>
<dbReference type="AlphaFoldDB" id="K4KE30"/>
<dbReference type="Gene3D" id="2.40.50.140">
    <property type="entry name" value="Nucleic acid-binding proteins"/>
    <property type="match status" value="1"/>
</dbReference>
<feature type="binding site" description="covalent" evidence="12 13">
    <location>
        <position position="126"/>
    </location>
    <ligand>
        <name>heme</name>
        <dbReference type="ChEBI" id="CHEBI:30413"/>
    </ligand>
</feature>
<feature type="binding site" description="axial binding residue" evidence="12 13">
    <location>
        <position position="130"/>
    </location>
    <ligand>
        <name>heme</name>
        <dbReference type="ChEBI" id="CHEBI:30413"/>
    </ligand>
    <ligandPart>
        <name>Fe</name>
        <dbReference type="ChEBI" id="CHEBI:18248"/>
    </ligandPart>
</feature>
<evidence type="ECO:0000256" key="7">
    <source>
        <dbReference type="ARBA" id="ARBA00022968"/>
    </source>
</evidence>
<dbReference type="InterPro" id="IPR012340">
    <property type="entry name" value="NA-bd_OB-fold"/>
</dbReference>
<dbReference type="GO" id="GO:0017004">
    <property type="term" value="P:cytochrome complex assembly"/>
    <property type="evidence" value="ECO:0007669"/>
    <property type="project" value="UniProtKB-KW"/>
</dbReference>
<comment type="subcellular location">
    <subcellularLocation>
        <location evidence="12">Cell inner membrane</location>
        <topology evidence="12">Single-pass type II membrane protein</topology>
        <orientation evidence="12">Periplasmic side</orientation>
    </subcellularLocation>
</comment>
<evidence type="ECO:0000256" key="8">
    <source>
        <dbReference type="ARBA" id="ARBA00022989"/>
    </source>
</evidence>
<keyword evidence="1 12" id="KW-1003">Cell membrane</keyword>
<proteinExistence type="inferred from homology"/>
<organism evidence="15 16">
    <name type="scientific">Simiduia agarivorans (strain DSM 21679 / JCM 13881 / BCRC 17597 / SA1)</name>
    <dbReference type="NCBI Taxonomy" id="1117647"/>
    <lineage>
        <taxon>Bacteria</taxon>
        <taxon>Pseudomonadati</taxon>
        <taxon>Pseudomonadota</taxon>
        <taxon>Gammaproteobacteria</taxon>
        <taxon>Cellvibrionales</taxon>
        <taxon>Cellvibrionaceae</taxon>
        <taxon>Simiduia</taxon>
    </lineage>
</organism>
<evidence type="ECO:0000256" key="12">
    <source>
        <dbReference type="HAMAP-Rule" id="MF_01959"/>
    </source>
</evidence>
<dbReference type="eggNOG" id="COG2332">
    <property type="taxonomic scope" value="Bacteria"/>
</dbReference>
<name>K4KE30_SIMAS</name>
<evidence type="ECO:0000256" key="13">
    <source>
        <dbReference type="PIRSR" id="PIRSR604329-50"/>
    </source>
</evidence>
<dbReference type="Pfam" id="PF03100">
    <property type="entry name" value="CcmE"/>
    <property type="match status" value="1"/>
</dbReference>
<keyword evidence="10 12" id="KW-0472">Membrane</keyword>
<dbReference type="SUPFAM" id="SSF82093">
    <property type="entry name" value="Heme chaperone CcmE"/>
    <property type="match status" value="1"/>
</dbReference>
<protein>
    <recommendedName>
        <fullName evidence="12">Cytochrome c-type biogenesis protein CcmE</fullName>
    </recommendedName>
    <alternativeName>
        <fullName evidence="12">Cytochrome c maturation protein E</fullName>
    </alternativeName>
    <alternativeName>
        <fullName evidence="12">Heme chaperone CcmE</fullName>
    </alternativeName>
</protein>
<evidence type="ECO:0000256" key="6">
    <source>
        <dbReference type="ARBA" id="ARBA00022748"/>
    </source>
</evidence>
<dbReference type="Proteomes" id="UP000000466">
    <property type="component" value="Chromosome"/>
</dbReference>
<feature type="transmembrane region" description="Helical" evidence="14">
    <location>
        <begin position="12"/>
        <end position="32"/>
    </location>
</feature>
<dbReference type="PANTHER" id="PTHR34128">
    <property type="entry name" value="CYTOCHROME C-TYPE BIOGENESIS PROTEIN CCME HOMOLOG, MITOCHONDRIAL"/>
    <property type="match status" value="1"/>
</dbReference>
<evidence type="ECO:0000256" key="2">
    <source>
        <dbReference type="ARBA" id="ARBA00022519"/>
    </source>
</evidence>
<dbReference type="HOGENOM" id="CLU_079503_1_1_6"/>
<dbReference type="EMBL" id="CP003746">
    <property type="protein sequence ID" value="AFU97289.1"/>
    <property type="molecule type" value="Genomic_DNA"/>
</dbReference>
<dbReference type="InterPro" id="IPR036127">
    <property type="entry name" value="CcmE-like_sf"/>
</dbReference>
<keyword evidence="5 12" id="KW-0479">Metal-binding</keyword>
<dbReference type="GO" id="GO:0020037">
    <property type="term" value="F:heme binding"/>
    <property type="evidence" value="ECO:0007669"/>
    <property type="project" value="InterPro"/>
</dbReference>
<evidence type="ECO:0000256" key="4">
    <source>
        <dbReference type="ARBA" id="ARBA00022692"/>
    </source>
</evidence>
<dbReference type="GO" id="GO:0005886">
    <property type="term" value="C:plasma membrane"/>
    <property type="evidence" value="ECO:0007669"/>
    <property type="project" value="UniProtKB-SubCell"/>
</dbReference>
<reference evidence="15 16" key="1">
    <citation type="journal article" date="2013" name="Genome Announc.">
        <title>Complete genome sequence of Simiduia agarivorans SA1(T), a marine bacterium able to degrade a variety of polysaccharides.</title>
        <authorList>
            <person name="Lin S.Y."/>
            <person name="Shieh W.Y."/>
            <person name="Chen J.S."/>
            <person name="Tang S.L."/>
        </authorList>
    </citation>
    <scope>NUCLEOTIDE SEQUENCE [LARGE SCALE GENOMIC DNA]</scope>
    <source>
        <strain evidence="16">DSM 21679 / JCM 13881 / BCRC 17597 / SA1</strain>
    </source>
</reference>
<keyword evidence="3 12" id="KW-0349">Heme</keyword>
<keyword evidence="4 12" id="KW-0812">Transmembrane</keyword>
<keyword evidence="6 12" id="KW-0201">Cytochrome c-type biogenesis</keyword>
<evidence type="ECO:0000256" key="9">
    <source>
        <dbReference type="ARBA" id="ARBA00023004"/>
    </source>
</evidence>
<evidence type="ECO:0000256" key="10">
    <source>
        <dbReference type="ARBA" id="ARBA00023136"/>
    </source>
</evidence>
<keyword evidence="7 12" id="KW-0735">Signal-anchor</keyword>
<dbReference type="KEGG" id="saga:M5M_00260"/>
<comment type="similarity">
    <text evidence="12">Belongs to the CcmE/CycJ family.</text>
</comment>
<evidence type="ECO:0000313" key="15">
    <source>
        <dbReference type="EMBL" id="AFU97289.1"/>
    </source>
</evidence>
<dbReference type="NCBIfam" id="NF009727">
    <property type="entry name" value="PRK13254.1-1"/>
    <property type="match status" value="1"/>
</dbReference>
<dbReference type="GO" id="GO:0046872">
    <property type="term" value="F:metal ion binding"/>
    <property type="evidence" value="ECO:0007669"/>
    <property type="project" value="UniProtKB-KW"/>
</dbReference>